<evidence type="ECO:0008006" key="3">
    <source>
        <dbReference type="Google" id="ProtNLM"/>
    </source>
</evidence>
<evidence type="ECO:0000313" key="2">
    <source>
        <dbReference type="Proteomes" id="UP000820669"/>
    </source>
</evidence>
<keyword evidence="2" id="KW-1185">Reference proteome</keyword>
<accession>A0ABX1SCP6</accession>
<name>A0ABX1SCP6_9PSEU</name>
<evidence type="ECO:0000313" key="1">
    <source>
        <dbReference type="EMBL" id="NMH97963.1"/>
    </source>
</evidence>
<dbReference type="Proteomes" id="UP000820669">
    <property type="component" value="Unassembled WGS sequence"/>
</dbReference>
<gene>
    <name evidence="1" type="ORF">HF526_11665</name>
</gene>
<protein>
    <recommendedName>
        <fullName evidence="3">PIN domain-containing protein</fullName>
    </recommendedName>
</protein>
<sequence>MHSLKDKCRRDIVIDTNVLVHAAGGGGAAEEKDSSLAILAWLSETTEVLWVLDDQGKRAPDLSTSVLASEYNSSLPPQSIGLALLTSFLLSNRVSFSPRPSQADAKVIRRLVPNNTRDRAVLGAAIGAQDKVLVSNDYADFSVDVREQAKENFGASIHDSTELAA</sequence>
<organism evidence="1 2">
    <name type="scientific">Pseudonocardia acidicola</name>
    <dbReference type="NCBI Taxonomy" id="2724939"/>
    <lineage>
        <taxon>Bacteria</taxon>
        <taxon>Bacillati</taxon>
        <taxon>Actinomycetota</taxon>
        <taxon>Actinomycetes</taxon>
        <taxon>Pseudonocardiales</taxon>
        <taxon>Pseudonocardiaceae</taxon>
        <taxon>Pseudonocardia</taxon>
    </lineage>
</organism>
<reference evidence="1 2" key="1">
    <citation type="submission" date="2020-04" db="EMBL/GenBank/DDBJ databases">
        <authorList>
            <person name="Klaysubun C."/>
            <person name="Duangmal K."/>
            <person name="Lipun K."/>
        </authorList>
    </citation>
    <scope>NUCLEOTIDE SEQUENCE [LARGE SCALE GENOMIC DNA]</scope>
    <source>
        <strain evidence="1 2">K10HN5</strain>
    </source>
</reference>
<dbReference type="EMBL" id="JAAXLA010000017">
    <property type="protein sequence ID" value="NMH97963.1"/>
    <property type="molecule type" value="Genomic_DNA"/>
</dbReference>
<comment type="caution">
    <text evidence="1">The sequence shown here is derived from an EMBL/GenBank/DDBJ whole genome shotgun (WGS) entry which is preliminary data.</text>
</comment>
<dbReference type="RefSeq" id="WP_169381408.1">
    <property type="nucleotide sequence ID" value="NZ_JAAXLA010000017.1"/>
</dbReference>
<proteinExistence type="predicted"/>